<dbReference type="GO" id="GO:0004673">
    <property type="term" value="F:protein histidine kinase activity"/>
    <property type="evidence" value="ECO:0007669"/>
    <property type="project" value="UniProtKB-EC"/>
</dbReference>
<keyword evidence="3" id="KW-0812">Transmembrane</keyword>
<name>A0AAD0XDP1_9GAMM</name>
<dbReference type="CDD" id="cd13704">
    <property type="entry name" value="PBP2_HisK"/>
    <property type="match status" value="1"/>
</dbReference>
<evidence type="ECO:0000259" key="4">
    <source>
        <dbReference type="PROSITE" id="PS50109"/>
    </source>
</evidence>
<dbReference type="InterPro" id="IPR001638">
    <property type="entry name" value="Solute-binding_3/MltF_N"/>
</dbReference>
<evidence type="ECO:0000313" key="5">
    <source>
        <dbReference type="EMBL" id="AYM87625.1"/>
    </source>
</evidence>
<sequence length="574" mass="63823">MQRFTHLFIKQNAWFYVLKIALLSLLGINSLNCIAQANLSQPKQIIVGGDFNYPPYEFINEDGELTGYNVELSQEIAAVMGLNIKIKLMPWAEIRAEFDRGNVDILQGMAATPERTDLYNFSPHTFVNHSIFARDNSPKITHYSELENYRVIVQSNGSAFDMLNHSGLNITLIPVETHADALRLLASGRYDFAVVSNLPGLYLSKKLGLSNITAISSLERNRLYGYATKTADEALLSQFTQGLAILKNTGRQQEIYDKWFGPLNVSPWSKAGVIAGICVVVLLLISTVVIIWNKALRKKVESRTKELQAQQLQLLHADKMASLGVLVSGVAHEINNPCSILTLNFPFIKEAFEDATDILDEYQARQGDFLVAGVSYQRFKHMLPEILDDMHIASNKVKGIVEDLKSFAVKGEASHEKTEQLDLNLLTNRSIRLVTNQIKNSTNHLEVNLANSLPAFKGSGSRIEQVIVNLILNACQALEDKSQKIIITSYFHTKHNQVVLSIEDQGVGIDQQHLIKLTDPFYTTKRQSGGTGLGLSVSAGIVADHQGQLTFKSTLGKGTKVKLSLPLLQHEREL</sequence>
<dbReference type="Proteomes" id="UP000279995">
    <property type="component" value="Chromosome I"/>
</dbReference>
<evidence type="ECO:0000313" key="6">
    <source>
        <dbReference type="Proteomes" id="UP000279995"/>
    </source>
</evidence>
<dbReference type="InterPro" id="IPR005467">
    <property type="entry name" value="His_kinase_dom"/>
</dbReference>
<dbReference type="PROSITE" id="PS50109">
    <property type="entry name" value="HIS_KIN"/>
    <property type="match status" value="1"/>
</dbReference>
<protein>
    <recommendedName>
        <fullName evidence="2">histidine kinase</fullName>
        <ecNumber evidence="2">2.7.13.3</ecNumber>
    </recommendedName>
</protein>
<dbReference type="Gene3D" id="1.10.287.130">
    <property type="match status" value="1"/>
</dbReference>
<dbReference type="SUPFAM" id="SSF55874">
    <property type="entry name" value="ATPase domain of HSP90 chaperone/DNA topoisomerase II/histidine kinase"/>
    <property type="match status" value="1"/>
</dbReference>
<feature type="transmembrane region" description="Helical" evidence="3">
    <location>
        <begin position="271"/>
        <end position="293"/>
    </location>
</feature>
<keyword evidence="3" id="KW-1133">Transmembrane helix</keyword>
<comment type="catalytic activity">
    <reaction evidence="1">
        <text>ATP + protein L-histidine = ADP + protein N-phospho-L-histidine.</text>
        <dbReference type="EC" id="2.7.13.3"/>
    </reaction>
</comment>
<dbReference type="Gene3D" id="3.30.565.10">
    <property type="entry name" value="Histidine kinase-like ATPase, C-terminal domain"/>
    <property type="match status" value="1"/>
</dbReference>
<dbReference type="InterPro" id="IPR036890">
    <property type="entry name" value="HATPase_C_sf"/>
</dbReference>
<dbReference type="SMART" id="SM00387">
    <property type="entry name" value="HATPase_c"/>
    <property type="match status" value="1"/>
</dbReference>
<dbReference type="PANTHER" id="PTHR43065:SF42">
    <property type="entry name" value="TWO-COMPONENT SENSOR PPRA"/>
    <property type="match status" value="1"/>
</dbReference>
<dbReference type="Pfam" id="PF00497">
    <property type="entry name" value="SBP_bac_3"/>
    <property type="match status" value="1"/>
</dbReference>
<dbReference type="EMBL" id="CP033065">
    <property type="protein sequence ID" value="AYM87625.1"/>
    <property type="molecule type" value="Genomic_DNA"/>
</dbReference>
<dbReference type="EC" id="2.7.13.3" evidence="2"/>
<dbReference type="AlphaFoldDB" id="A0AAD0XDP1"/>
<dbReference type="PANTHER" id="PTHR43065">
    <property type="entry name" value="SENSOR HISTIDINE KINASE"/>
    <property type="match status" value="1"/>
</dbReference>
<dbReference type="Pfam" id="PF02518">
    <property type="entry name" value="HATPase_c"/>
    <property type="match status" value="1"/>
</dbReference>
<accession>A0AAD0XDP1</accession>
<organism evidence="5 6">
    <name type="scientific">Pseudoalteromonas agarivorans</name>
    <dbReference type="NCBI Taxonomy" id="176102"/>
    <lineage>
        <taxon>Bacteria</taxon>
        <taxon>Pseudomonadati</taxon>
        <taxon>Pseudomonadota</taxon>
        <taxon>Gammaproteobacteria</taxon>
        <taxon>Alteromonadales</taxon>
        <taxon>Pseudoalteromonadaceae</taxon>
        <taxon>Pseudoalteromonas</taxon>
    </lineage>
</organism>
<dbReference type="Gene3D" id="3.40.190.10">
    <property type="entry name" value="Periplasmic binding protein-like II"/>
    <property type="match status" value="2"/>
</dbReference>
<proteinExistence type="predicted"/>
<feature type="domain" description="Histidine kinase" evidence="4">
    <location>
        <begin position="329"/>
        <end position="569"/>
    </location>
</feature>
<evidence type="ECO:0000256" key="1">
    <source>
        <dbReference type="ARBA" id="ARBA00000085"/>
    </source>
</evidence>
<dbReference type="InterPro" id="IPR004358">
    <property type="entry name" value="Sig_transdc_His_kin-like_C"/>
</dbReference>
<evidence type="ECO:0000256" key="2">
    <source>
        <dbReference type="ARBA" id="ARBA00012438"/>
    </source>
</evidence>
<evidence type="ECO:0000256" key="3">
    <source>
        <dbReference type="SAM" id="Phobius"/>
    </source>
</evidence>
<dbReference type="SMART" id="SM00062">
    <property type="entry name" value="PBPb"/>
    <property type="match status" value="1"/>
</dbReference>
<dbReference type="InterPro" id="IPR003594">
    <property type="entry name" value="HATPase_dom"/>
</dbReference>
<dbReference type="PRINTS" id="PR00344">
    <property type="entry name" value="BCTRLSENSOR"/>
</dbReference>
<feature type="transmembrane region" description="Helical" evidence="3">
    <location>
        <begin position="12"/>
        <end position="31"/>
    </location>
</feature>
<reference evidence="5 6" key="1">
    <citation type="submission" date="2018-10" db="EMBL/GenBank/DDBJ databases">
        <title>Complete Genome Sequence and Transcriptomic Profiles of a Marine Bacterium, Pseudoalteromonas agarivorans Hao 2018.</title>
        <authorList>
            <person name="Hao L."/>
        </authorList>
    </citation>
    <scope>NUCLEOTIDE SEQUENCE [LARGE SCALE GENOMIC DNA]</scope>
    <source>
        <strain evidence="5 6">Hao 2018</strain>
    </source>
</reference>
<gene>
    <name evidence="5" type="ORF">D9T18_13470</name>
</gene>
<keyword evidence="3" id="KW-0472">Membrane</keyword>
<dbReference type="SUPFAM" id="SSF53850">
    <property type="entry name" value="Periplasmic binding protein-like II"/>
    <property type="match status" value="1"/>
</dbReference>